<feature type="transmembrane region" description="Helical" evidence="1">
    <location>
        <begin position="6"/>
        <end position="23"/>
    </location>
</feature>
<feature type="transmembrane region" description="Helical" evidence="1">
    <location>
        <begin position="149"/>
        <end position="171"/>
    </location>
</feature>
<evidence type="ECO:0000256" key="1">
    <source>
        <dbReference type="SAM" id="Phobius"/>
    </source>
</evidence>
<reference evidence="2" key="1">
    <citation type="journal article" date="2021" name="Genome Biol. Evol.">
        <title>A naturally heteroplasmic clam provides clues about the effects of genetic bottleneck on paternal mtDNA.</title>
        <authorList>
            <person name="Iannello M."/>
            <person name="Bettinazzi S."/>
            <person name="Breton S."/>
            <person name="Ghiselli F."/>
            <person name="Milani L."/>
        </authorList>
    </citation>
    <scope>NUCLEOTIDE SEQUENCE</scope>
    <source>
        <strain evidence="2">M-type</strain>
    </source>
</reference>
<protein>
    <submittedName>
        <fullName evidence="2">NADH dehydrogenase subunit 6</fullName>
    </submittedName>
</protein>
<geneLocation type="mitochondrion" evidence="2"/>
<keyword evidence="1" id="KW-0812">Transmembrane</keyword>
<keyword evidence="1" id="KW-0472">Membrane</keyword>
<accession>A0A8A5MZM6</accession>
<gene>
    <name evidence="2" type="primary">nad6</name>
</gene>
<keyword evidence="1" id="KW-1133">Transmembrane helix</keyword>
<feature type="transmembrane region" description="Helical" evidence="1">
    <location>
        <begin position="55"/>
        <end position="80"/>
    </location>
</feature>
<dbReference type="EMBL" id="MT757749">
    <property type="protein sequence ID" value="QTF98763.1"/>
    <property type="molecule type" value="Genomic_DNA"/>
</dbReference>
<feature type="transmembrane region" description="Helical" evidence="1">
    <location>
        <begin position="107"/>
        <end position="129"/>
    </location>
</feature>
<proteinExistence type="predicted"/>
<keyword evidence="2" id="KW-0496">Mitochondrion</keyword>
<name>A0A8A5MZM6_RUDPH</name>
<evidence type="ECO:0000313" key="2">
    <source>
        <dbReference type="EMBL" id="QTF98763.1"/>
    </source>
</evidence>
<organism evidence="2">
    <name type="scientific">Ruditapes philippinarum</name>
    <name type="common">Japanese carpet shell</name>
    <name type="synonym">Venerupis philippinarum</name>
    <dbReference type="NCBI Taxonomy" id="129788"/>
    <lineage>
        <taxon>Eukaryota</taxon>
        <taxon>Metazoa</taxon>
        <taxon>Spiralia</taxon>
        <taxon>Lophotrochozoa</taxon>
        <taxon>Mollusca</taxon>
        <taxon>Bivalvia</taxon>
        <taxon>Autobranchia</taxon>
        <taxon>Heteroconchia</taxon>
        <taxon>Euheterodonta</taxon>
        <taxon>Imparidentia</taxon>
        <taxon>Neoheterodontei</taxon>
        <taxon>Venerida</taxon>
        <taxon>Veneroidea</taxon>
        <taxon>Veneridae</taxon>
        <taxon>Ruditapes</taxon>
    </lineage>
</organism>
<dbReference type="AlphaFoldDB" id="A0A8A5MZM6"/>
<sequence length="180" mass="20198">MIFLTMLEFLVMGCCLSSVKLVMKYGNPMFYGLWLVFVVVNVSVLLSFYGGVYGFMLFMSVVSGVLVVFSYSISLVPLVLSKKEVKKLSYTKNKSGLTVMEKFFKKYLMVLNFIISLLVLMMGSISLVFEELEKGNGSFESFLYLGDNWSCGMVIMGVFMFLVMVFCVSIAGKYKGALVK</sequence>
<feature type="transmembrane region" description="Helical" evidence="1">
    <location>
        <begin position="30"/>
        <end position="49"/>
    </location>
</feature>